<keyword evidence="3 6" id="KW-1133">Transmembrane helix</keyword>
<dbReference type="KEGG" id="hdi:HDIA_2481"/>
<comment type="similarity">
    <text evidence="5">Belongs to the TIM14 family.</text>
</comment>
<proteinExistence type="inferred from homology"/>
<evidence type="ECO:0000256" key="2">
    <source>
        <dbReference type="ARBA" id="ARBA00022692"/>
    </source>
</evidence>
<reference evidence="9" key="1">
    <citation type="submission" date="2017-09" db="EMBL/GenBank/DDBJ databases">
        <title>Genome sequence of Nannocystis excedens DSM 71.</title>
        <authorList>
            <person name="Blom J."/>
        </authorList>
    </citation>
    <scope>NUCLEOTIDE SEQUENCE [LARGE SCALE GENOMIC DNA]</scope>
    <source>
        <strain evidence="9">type strain: E19</strain>
    </source>
</reference>
<dbReference type="Gene3D" id="1.10.287.110">
    <property type="entry name" value="DnaJ domain"/>
    <property type="match status" value="1"/>
</dbReference>
<dbReference type="PROSITE" id="PS50076">
    <property type="entry name" value="DNAJ_2"/>
    <property type="match status" value="1"/>
</dbReference>
<dbReference type="CDD" id="cd06257">
    <property type="entry name" value="DnaJ"/>
    <property type="match status" value="1"/>
</dbReference>
<dbReference type="SMART" id="SM00271">
    <property type="entry name" value="DnaJ"/>
    <property type="match status" value="1"/>
</dbReference>
<evidence type="ECO:0000256" key="6">
    <source>
        <dbReference type="SAM" id="Phobius"/>
    </source>
</evidence>
<name>A0A2C9D6S8_9HYPH</name>
<organism evidence="8 9">
    <name type="scientific">Hartmannibacter diazotrophicus</name>
    <dbReference type="NCBI Taxonomy" id="1482074"/>
    <lineage>
        <taxon>Bacteria</taxon>
        <taxon>Pseudomonadati</taxon>
        <taxon>Pseudomonadota</taxon>
        <taxon>Alphaproteobacteria</taxon>
        <taxon>Hyphomicrobiales</taxon>
        <taxon>Pleomorphomonadaceae</taxon>
        <taxon>Hartmannibacter</taxon>
    </lineage>
</organism>
<dbReference type="GO" id="GO:0016020">
    <property type="term" value="C:membrane"/>
    <property type="evidence" value="ECO:0007669"/>
    <property type="project" value="UniProtKB-SubCell"/>
</dbReference>
<dbReference type="EMBL" id="LT960614">
    <property type="protein sequence ID" value="SON56022.1"/>
    <property type="molecule type" value="Genomic_DNA"/>
</dbReference>
<dbReference type="AlphaFoldDB" id="A0A2C9D6S8"/>
<protein>
    <submittedName>
        <fullName evidence="8">Dna-J like membrane chaperone protein</fullName>
    </submittedName>
</protein>
<sequence>MTVFFGVIAAAILLWFGLKWFAVTPTTKLLTQGPGMMAMAAGAIALLLAMTGRIGLAVPAAVLAAYLWGRRPARKAPQLSADNRRDPYRSMVRSAAFEMIIDQQTGAISGRILAGTFEGRDLDSLNPASLRHLYLEIQSDSESVALFEAYLDRRLAGWRKDFDFDESARKSGTARAGALSEEEAYQILGLANGAGEAEIRAAHRRLMKRVHPDQGGSTFLAARINQAKDRLLSKHR</sequence>
<dbReference type="RefSeq" id="WP_099556452.1">
    <property type="nucleotide sequence ID" value="NZ_LT960614.1"/>
</dbReference>
<dbReference type="Proteomes" id="UP000223606">
    <property type="component" value="Chromosome 1"/>
</dbReference>
<gene>
    <name evidence="8" type="ORF">HDIA_2481</name>
</gene>
<dbReference type="PANTHER" id="PTHR12763:SF28">
    <property type="entry name" value="GEO10507P1-RELATED"/>
    <property type="match status" value="1"/>
</dbReference>
<evidence type="ECO:0000256" key="1">
    <source>
        <dbReference type="ARBA" id="ARBA00004167"/>
    </source>
</evidence>
<keyword evidence="4 6" id="KW-0472">Membrane</keyword>
<evidence type="ECO:0000313" key="9">
    <source>
        <dbReference type="Proteomes" id="UP000223606"/>
    </source>
</evidence>
<keyword evidence="9" id="KW-1185">Reference proteome</keyword>
<evidence type="ECO:0000313" key="8">
    <source>
        <dbReference type="EMBL" id="SON56022.1"/>
    </source>
</evidence>
<dbReference type="OrthoDB" id="9811070at2"/>
<feature type="domain" description="J" evidence="7">
    <location>
        <begin position="183"/>
        <end position="236"/>
    </location>
</feature>
<dbReference type="SUPFAM" id="SSF46565">
    <property type="entry name" value="Chaperone J-domain"/>
    <property type="match status" value="1"/>
</dbReference>
<accession>A0A2C9D6S8</accession>
<dbReference type="InterPro" id="IPR036869">
    <property type="entry name" value="J_dom_sf"/>
</dbReference>
<feature type="transmembrane region" description="Helical" evidence="6">
    <location>
        <begin position="37"/>
        <end position="68"/>
    </location>
</feature>
<comment type="subcellular location">
    <subcellularLocation>
        <location evidence="1">Membrane</location>
        <topology evidence="1">Single-pass membrane protein</topology>
    </subcellularLocation>
</comment>
<dbReference type="InterPro" id="IPR001623">
    <property type="entry name" value="DnaJ_domain"/>
</dbReference>
<evidence type="ECO:0000259" key="7">
    <source>
        <dbReference type="PROSITE" id="PS50076"/>
    </source>
</evidence>
<dbReference type="Pfam" id="PF00226">
    <property type="entry name" value="DnaJ"/>
    <property type="match status" value="1"/>
</dbReference>
<evidence type="ECO:0000256" key="3">
    <source>
        <dbReference type="ARBA" id="ARBA00022989"/>
    </source>
</evidence>
<dbReference type="PANTHER" id="PTHR12763">
    <property type="match status" value="1"/>
</dbReference>
<evidence type="ECO:0000256" key="5">
    <source>
        <dbReference type="ARBA" id="ARBA00038105"/>
    </source>
</evidence>
<keyword evidence="2 6" id="KW-0812">Transmembrane</keyword>
<evidence type="ECO:0000256" key="4">
    <source>
        <dbReference type="ARBA" id="ARBA00023136"/>
    </source>
</evidence>